<dbReference type="AlphaFoldDB" id="A0AAW2S3G2"/>
<protein>
    <recommendedName>
        <fullName evidence="1">RNase H type-1 domain-containing protein</fullName>
    </recommendedName>
</protein>
<dbReference type="Gene3D" id="3.30.420.10">
    <property type="entry name" value="Ribonuclease H-like superfamily/Ribonuclease H"/>
    <property type="match status" value="1"/>
</dbReference>
<dbReference type="PANTHER" id="PTHR48475">
    <property type="entry name" value="RIBONUCLEASE H"/>
    <property type="match status" value="1"/>
</dbReference>
<sequence length="196" mass="21751">MKLNPTKWTFAVRGGKFLGNMVSKRGIEANPEKIEAIMQLQSPKTLKDAQKLIDASSNASNGGACVLLQGPDRVEIEVEARLSFFATTNEAQYEALILGLVLAYEAGARELDVCTDFQLVTMQMCDSTNPKKWERKGGSLIQIWGNGFRGKKQKCDNNDERKSSGDRDVEVQAVKDMRSWKDDLIDYLKSGTLPAT</sequence>
<reference evidence="2" key="2">
    <citation type="journal article" date="2024" name="Plant">
        <title>Genomic evolution and insights into agronomic trait innovations of Sesamum species.</title>
        <authorList>
            <person name="Miao H."/>
            <person name="Wang L."/>
            <person name="Qu L."/>
            <person name="Liu H."/>
            <person name="Sun Y."/>
            <person name="Le M."/>
            <person name="Wang Q."/>
            <person name="Wei S."/>
            <person name="Zheng Y."/>
            <person name="Lin W."/>
            <person name="Duan Y."/>
            <person name="Cao H."/>
            <person name="Xiong S."/>
            <person name="Wang X."/>
            <person name="Wei L."/>
            <person name="Li C."/>
            <person name="Ma Q."/>
            <person name="Ju M."/>
            <person name="Zhao R."/>
            <person name="Li G."/>
            <person name="Mu C."/>
            <person name="Tian Q."/>
            <person name="Mei H."/>
            <person name="Zhang T."/>
            <person name="Gao T."/>
            <person name="Zhang H."/>
        </authorList>
    </citation>
    <scope>NUCLEOTIDE SEQUENCE</scope>
    <source>
        <strain evidence="2">G02</strain>
    </source>
</reference>
<dbReference type="GO" id="GO:0003676">
    <property type="term" value="F:nucleic acid binding"/>
    <property type="evidence" value="ECO:0007669"/>
    <property type="project" value="InterPro"/>
</dbReference>
<dbReference type="InterPro" id="IPR043502">
    <property type="entry name" value="DNA/RNA_pol_sf"/>
</dbReference>
<dbReference type="GO" id="GO:0004523">
    <property type="term" value="F:RNA-DNA hybrid ribonuclease activity"/>
    <property type="evidence" value="ECO:0007669"/>
    <property type="project" value="InterPro"/>
</dbReference>
<dbReference type="EMBL" id="JACGWJ010000012">
    <property type="protein sequence ID" value="KAL0386266.1"/>
    <property type="molecule type" value="Genomic_DNA"/>
</dbReference>
<accession>A0AAW2S3G2</accession>
<evidence type="ECO:0000313" key="2">
    <source>
        <dbReference type="EMBL" id="KAL0386266.1"/>
    </source>
</evidence>
<dbReference type="Pfam" id="PF13456">
    <property type="entry name" value="RVT_3"/>
    <property type="match status" value="1"/>
</dbReference>
<organism evidence="2">
    <name type="scientific">Sesamum radiatum</name>
    <name type="common">Black benniseed</name>
    <dbReference type="NCBI Taxonomy" id="300843"/>
    <lineage>
        <taxon>Eukaryota</taxon>
        <taxon>Viridiplantae</taxon>
        <taxon>Streptophyta</taxon>
        <taxon>Embryophyta</taxon>
        <taxon>Tracheophyta</taxon>
        <taxon>Spermatophyta</taxon>
        <taxon>Magnoliopsida</taxon>
        <taxon>eudicotyledons</taxon>
        <taxon>Gunneridae</taxon>
        <taxon>Pentapetalae</taxon>
        <taxon>asterids</taxon>
        <taxon>lamiids</taxon>
        <taxon>Lamiales</taxon>
        <taxon>Pedaliaceae</taxon>
        <taxon>Sesamum</taxon>
    </lineage>
</organism>
<evidence type="ECO:0000259" key="1">
    <source>
        <dbReference type="Pfam" id="PF13456"/>
    </source>
</evidence>
<name>A0AAW2S3G2_SESRA</name>
<dbReference type="PANTHER" id="PTHR48475:SF1">
    <property type="entry name" value="RNASE H TYPE-1 DOMAIN-CONTAINING PROTEIN"/>
    <property type="match status" value="1"/>
</dbReference>
<feature type="domain" description="RNase H type-1" evidence="1">
    <location>
        <begin position="58"/>
        <end position="129"/>
    </location>
</feature>
<dbReference type="InterPro" id="IPR002156">
    <property type="entry name" value="RNaseH_domain"/>
</dbReference>
<proteinExistence type="predicted"/>
<reference evidence="2" key="1">
    <citation type="submission" date="2020-06" db="EMBL/GenBank/DDBJ databases">
        <authorList>
            <person name="Li T."/>
            <person name="Hu X."/>
            <person name="Zhang T."/>
            <person name="Song X."/>
            <person name="Zhang H."/>
            <person name="Dai N."/>
            <person name="Sheng W."/>
            <person name="Hou X."/>
            <person name="Wei L."/>
        </authorList>
    </citation>
    <scope>NUCLEOTIDE SEQUENCE</scope>
    <source>
        <strain evidence="2">G02</strain>
        <tissue evidence="2">Leaf</tissue>
    </source>
</reference>
<comment type="caution">
    <text evidence="2">The sequence shown here is derived from an EMBL/GenBank/DDBJ whole genome shotgun (WGS) entry which is preliminary data.</text>
</comment>
<dbReference type="SUPFAM" id="SSF56672">
    <property type="entry name" value="DNA/RNA polymerases"/>
    <property type="match status" value="1"/>
</dbReference>
<dbReference type="InterPro" id="IPR036397">
    <property type="entry name" value="RNaseH_sf"/>
</dbReference>
<gene>
    <name evidence="2" type="ORF">Sradi_3020900</name>
</gene>